<accession>A0AA39GYI2</accession>
<evidence type="ECO:0000259" key="6">
    <source>
        <dbReference type="Pfam" id="PF22890"/>
    </source>
</evidence>
<dbReference type="Pfam" id="PF22890">
    <property type="entry name" value="TPR_EMC2"/>
    <property type="match status" value="1"/>
</dbReference>
<feature type="repeat" description="TPR" evidence="4">
    <location>
        <begin position="159"/>
        <end position="192"/>
    </location>
</feature>
<protein>
    <recommendedName>
        <fullName evidence="5">ER membrane protein complex subunit 2</fullName>
    </recommendedName>
</protein>
<dbReference type="Proteomes" id="UP001175271">
    <property type="component" value="Unassembled WGS sequence"/>
</dbReference>
<feature type="repeat" description="TPR" evidence="4">
    <location>
        <begin position="227"/>
        <end position="260"/>
    </location>
</feature>
<evidence type="ECO:0000313" key="7">
    <source>
        <dbReference type="EMBL" id="KAK0394452.1"/>
    </source>
</evidence>
<name>A0AA39GYI2_9BILA</name>
<dbReference type="GO" id="GO:0072546">
    <property type="term" value="C:EMC complex"/>
    <property type="evidence" value="ECO:0007669"/>
    <property type="project" value="UniProtKB-UniRule"/>
</dbReference>
<dbReference type="SUPFAM" id="SSF48452">
    <property type="entry name" value="TPR-like"/>
    <property type="match status" value="1"/>
</dbReference>
<dbReference type="InterPro" id="IPR055217">
    <property type="entry name" value="TPR_EMC2"/>
</dbReference>
<reference evidence="7" key="1">
    <citation type="submission" date="2023-06" db="EMBL/GenBank/DDBJ databases">
        <title>Genomic analysis of the entomopathogenic nematode Steinernema hermaphroditum.</title>
        <authorList>
            <person name="Schwarz E.M."/>
            <person name="Heppert J.K."/>
            <person name="Baniya A."/>
            <person name="Schwartz H.T."/>
            <person name="Tan C.-H."/>
            <person name="Antoshechkin I."/>
            <person name="Sternberg P.W."/>
            <person name="Goodrich-Blair H."/>
            <person name="Dillman A.R."/>
        </authorList>
    </citation>
    <scope>NUCLEOTIDE SEQUENCE</scope>
    <source>
        <strain evidence="7">PS9179</strain>
        <tissue evidence="7">Whole animal</tissue>
    </source>
</reference>
<keyword evidence="5" id="KW-0256">Endoplasmic reticulum</keyword>
<dbReference type="InterPro" id="IPR039856">
    <property type="entry name" value="EMC2-like"/>
</dbReference>
<dbReference type="Gene3D" id="1.25.40.10">
    <property type="entry name" value="Tetratricopeptide repeat domain"/>
    <property type="match status" value="1"/>
</dbReference>
<comment type="subcellular location">
    <subcellularLocation>
        <location evidence="5">Endoplasmic reticulum membrane</location>
        <topology evidence="5">Peripheral membrane protein</topology>
        <orientation evidence="5">Cytoplasmic side</orientation>
    </subcellularLocation>
</comment>
<evidence type="ECO:0000256" key="1">
    <source>
        <dbReference type="ARBA" id="ARBA00010361"/>
    </source>
</evidence>
<feature type="domain" description="EMC2 TPR-like" evidence="6">
    <location>
        <begin position="162"/>
        <end position="269"/>
    </location>
</feature>
<dbReference type="EMBL" id="JAUCMV010000005">
    <property type="protein sequence ID" value="KAK0394452.1"/>
    <property type="molecule type" value="Genomic_DNA"/>
</dbReference>
<dbReference type="PROSITE" id="PS50005">
    <property type="entry name" value="TPR"/>
    <property type="match status" value="2"/>
</dbReference>
<keyword evidence="2" id="KW-0677">Repeat</keyword>
<comment type="caution">
    <text evidence="7">The sequence shown here is derived from an EMBL/GenBank/DDBJ whole genome shotgun (WGS) entry which is preliminary data.</text>
</comment>
<dbReference type="PANTHER" id="PTHR12760">
    <property type="entry name" value="TETRATRICOPEPTIDE REPEAT PROTEIN"/>
    <property type="match status" value="1"/>
</dbReference>
<dbReference type="AlphaFoldDB" id="A0AA39GYI2"/>
<evidence type="ECO:0000256" key="3">
    <source>
        <dbReference type="ARBA" id="ARBA00022803"/>
    </source>
</evidence>
<keyword evidence="3 4" id="KW-0802">TPR repeat</keyword>
<evidence type="ECO:0000313" key="8">
    <source>
        <dbReference type="Proteomes" id="UP001175271"/>
    </source>
</evidence>
<gene>
    <name evidence="7" type="ORF">QR680_000743</name>
</gene>
<dbReference type="InterPro" id="IPR019734">
    <property type="entry name" value="TPR_rpt"/>
</dbReference>
<proteinExistence type="inferred from homology"/>
<evidence type="ECO:0000256" key="2">
    <source>
        <dbReference type="ARBA" id="ARBA00022737"/>
    </source>
</evidence>
<organism evidence="7 8">
    <name type="scientific">Steinernema hermaphroditum</name>
    <dbReference type="NCBI Taxonomy" id="289476"/>
    <lineage>
        <taxon>Eukaryota</taxon>
        <taxon>Metazoa</taxon>
        <taxon>Ecdysozoa</taxon>
        <taxon>Nematoda</taxon>
        <taxon>Chromadorea</taxon>
        <taxon>Rhabditida</taxon>
        <taxon>Tylenchina</taxon>
        <taxon>Panagrolaimomorpha</taxon>
        <taxon>Strongyloidoidea</taxon>
        <taxon>Steinernematidae</taxon>
        <taxon>Steinernema</taxon>
    </lineage>
</organism>
<evidence type="ECO:0000256" key="5">
    <source>
        <dbReference type="RuleBase" id="RU367091"/>
    </source>
</evidence>
<comment type="function">
    <text evidence="5">Part of the endoplasmic reticulum membrane protein complex (EMC) that enables the energy-independent insertion into endoplasmic reticulum membranes of newly synthesized membrane proteins.</text>
</comment>
<keyword evidence="8" id="KW-1185">Reference proteome</keyword>
<comment type="similarity">
    <text evidence="1 5">Belongs to the EMC2 family.</text>
</comment>
<evidence type="ECO:0000256" key="4">
    <source>
        <dbReference type="PROSITE-ProRule" id="PRU00339"/>
    </source>
</evidence>
<dbReference type="SMART" id="SM00028">
    <property type="entry name" value="TPR"/>
    <property type="match status" value="3"/>
</dbReference>
<dbReference type="InterPro" id="IPR011990">
    <property type="entry name" value="TPR-like_helical_dom_sf"/>
</dbReference>
<keyword evidence="5" id="KW-0472">Membrane</keyword>
<comment type="subunit">
    <text evidence="5">Component of the ER membrane protein complex (EMC).</text>
</comment>
<sequence length="364" mass="41927">MHEKQRPLFIKGAGLVRRFDHPDIVRMIGVAPQQELMTMLPELARGARHGRGCRRAYGAQRLDKRVIRRYDFVFCVFCNVVCLIVEGRAVLRQWREEHARRSEEVVELWEHVLSRYPSSLNDELWIVYEQVCIAALDCDRQDVATECIVALDKQFPNSNRVMKLQAMRLESLGKYREALQLYEKLIAADPASIGFRKRKIAIYKVKGERLDAIRELNEYLKVFLNDSEAWLELSQLYLREGDYSRAAHCVEELILADPFNALYLRRIADIRYTQGGSDNLEHARSYFEQAAKLSPTCVRSLFGVVMSCNLLLPKTSGNRKKELVHSAEQAISQLDDIYNDSGSANTALNRRVVDSLRKGIQQFS</sequence>